<evidence type="ECO:0000313" key="9">
    <source>
        <dbReference type="EMBL" id="KAH3816134.1"/>
    </source>
</evidence>
<dbReference type="GO" id="GO:0005634">
    <property type="term" value="C:nucleus"/>
    <property type="evidence" value="ECO:0007669"/>
    <property type="project" value="UniProtKB-SubCell"/>
</dbReference>
<dbReference type="InterPro" id="IPR039142">
    <property type="entry name" value="NRF1/Ewg"/>
</dbReference>
<evidence type="ECO:0000256" key="6">
    <source>
        <dbReference type="ARBA" id="ARBA00023242"/>
    </source>
</evidence>
<reference evidence="9" key="2">
    <citation type="submission" date="2020-11" db="EMBL/GenBank/DDBJ databases">
        <authorList>
            <person name="McCartney M.A."/>
            <person name="Auch B."/>
            <person name="Kono T."/>
            <person name="Mallez S."/>
            <person name="Becker A."/>
            <person name="Gohl D.M."/>
            <person name="Silverstein K.A.T."/>
            <person name="Koren S."/>
            <person name="Bechman K.B."/>
            <person name="Herman A."/>
            <person name="Abrahante J.E."/>
            <person name="Garbe J."/>
        </authorList>
    </citation>
    <scope>NUCLEOTIDE SEQUENCE</scope>
    <source>
        <strain evidence="9">Duluth1</strain>
        <tissue evidence="9">Whole animal</tissue>
    </source>
</reference>
<protein>
    <recommendedName>
        <fullName evidence="8">Nuclear respiratory factor 1 NLS/DNA-binding dimerisation domain-containing protein</fullName>
    </recommendedName>
</protein>
<feature type="domain" description="Nuclear respiratory factor 1 NLS/DNA-binding dimerisation" evidence="8">
    <location>
        <begin position="63"/>
        <end position="273"/>
    </location>
</feature>
<evidence type="ECO:0000256" key="5">
    <source>
        <dbReference type="ARBA" id="ARBA00023163"/>
    </source>
</evidence>
<dbReference type="GO" id="GO:0006357">
    <property type="term" value="P:regulation of transcription by RNA polymerase II"/>
    <property type="evidence" value="ECO:0007669"/>
    <property type="project" value="InterPro"/>
</dbReference>
<name>A0A9D4GIM5_DREPO</name>
<dbReference type="GO" id="GO:0003700">
    <property type="term" value="F:DNA-binding transcription factor activity"/>
    <property type="evidence" value="ECO:0007669"/>
    <property type="project" value="InterPro"/>
</dbReference>
<organism evidence="9 10">
    <name type="scientific">Dreissena polymorpha</name>
    <name type="common">Zebra mussel</name>
    <name type="synonym">Mytilus polymorpha</name>
    <dbReference type="NCBI Taxonomy" id="45954"/>
    <lineage>
        <taxon>Eukaryota</taxon>
        <taxon>Metazoa</taxon>
        <taxon>Spiralia</taxon>
        <taxon>Lophotrochozoa</taxon>
        <taxon>Mollusca</taxon>
        <taxon>Bivalvia</taxon>
        <taxon>Autobranchia</taxon>
        <taxon>Heteroconchia</taxon>
        <taxon>Euheterodonta</taxon>
        <taxon>Imparidentia</taxon>
        <taxon>Neoheterodontei</taxon>
        <taxon>Myida</taxon>
        <taxon>Dreissenoidea</taxon>
        <taxon>Dreissenidae</taxon>
        <taxon>Dreissena</taxon>
    </lineage>
</organism>
<dbReference type="InterPro" id="IPR019525">
    <property type="entry name" value="Nrf1_NLS/DNA-bd_dimer"/>
</dbReference>
<evidence type="ECO:0000256" key="2">
    <source>
        <dbReference type="ARBA" id="ARBA00005713"/>
    </source>
</evidence>
<evidence type="ECO:0000256" key="7">
    <source>
        <dbReference type="SAM" id="MobiDB-lite"/>
    </source>
</evidence>
<dbReference type="PANTHER" id="PTHR20338">
    <property type="entry name" value="NUCLEAR RESPIRATORY FACTOR 1"/>
    <property type="match status" value="1"/>
</dbReference>
<evidence type="ECO:0000313" key="10">
    <source>
        <dbReference type="Proteomes" id="UP000828390"/>
    </source>
</evidence>
<feature type="region of interest" description="Disordered" evidence="7">
    <location>
        <begin position="23"/>
        <end position="45"/>
    </location>
</feature>
<evidence type="ECO:0000259" key="8">
    <source>
        <dbReference type="Pfam" id="PF10491"/>
    </source>
</evidence>
<dbReference type="AlphaFoldDB" id="A0A9D4GIM5"/>
<keyword evidence="4" id="KW-0238">DNA-binding</keyword>
<keyword evidence="10" id="KW-1185">Reference proteome</keyword>
<comment type="caution">
    <text evidence="9">The sequence shown here is derived from an EMBL/GenBank/DDBJ whole genome shotgun (WGS) entry which is preliminary data.</text>
</comment>
<dbReference type="Pfam" id="PF10491">
    <property type="entry name" value="Nrf1_DNA-bind"/>
    <property type="match status" value="1"/>
</dbReference>
<dbReference type="GO" id="GO:0003677">
    <property type="term" value="F:DNA binding"/>
    <property type="evidence" value="ECO:0007669"/>
    <property type="project" value="UniProtKB-KW"/>
</dbReference>
<comment type="similarity">
    <text evidence="2">Belongs to the NRF1/Ewg family.</text>
</comment>
<comment type="subcellular location">
    <subcellularLocation>
        <location evidence="1">Nucleus</location>
    </subcellularLocation>
</comment>
<keyword evidence="3" id="KW-0805">Transcription regulation</keyword>
<proteinExistence type="inferred from homology"/>
<feature type="compositionally biased region" description="Low complexity" evidence="7">
    <location>
        <begin position="32"/>
        <end position="43"/>
    </location>
</feature>
<dbReference type="Proteomes" id="UP000828390">
    <property type="component" value="Unassembled WGS sequence"/>
</dbReference>
<evidence type="ECO:0000256" key="1">
    <source>
        <dbReference type="ARBA" id="ARBA00004123"/>
    </source>
</evidence>
<keyword evidence="5" id="KW-0804">Transcription</keyword>
<gene>
    <name evidence="9" type="ORF">DPMN_117643</name>
</gene>
<accession>A0A9D4GIM5</accession>
<keyword evidence="6" id="KW-0539">Nucleus</keyword>
<reference evidence="9" key="1">
    <citation type="journal article" date="2019" name="bioRxiv">
        <title>The Genome of the Zebra Mussel, Dreissena polymorpha: A Resource for Invasive Species Research.</title>
        <authorList>
            <person name="McCartney M.A."/>
            <person name="Auch B."/>
            <person name="Kono T."/>
            <person name="Mallez S."/>
            <person name="Zhang Y."/>
            <person name="Obille A."/>
            <person name="Becker A."/>
            <person name="Abrahante J.E."/>
            <person name="Garbe J."/>
            <person name="Badalamenti J.P."/>
            <person name="Herman A."/>
            <person name="Mangelson H."/>
            <person name="Liachko I."/>
            <person name="Sullivan S."/>
            <person name="Sone E.D."/>
            <person name="Koren S."/>
            <person name="Silverstein K.A.T."/>
            <person name="Beckman K.B."/>
            <person name="Gohl D.M."/>
        </authorList>
    </citation>
    <scope>NUCLEOTIDE SEQUENCE</scope>
    <source>
        <strain evidence="9">Duluth1</strain>
        <tissue evidence="9">Whole animal</tissue>
    </source>
</reference>
<dbReference type="EMBL" id="JAIWYP010000005">
    <property type="protein sequence ID" value="KAH3816134.1"/>
    <property type="molecule type" value="Genomic_DNA"/>
</dbReference>
<evidence type="ECO:0000256" key="3">
    <source>
        <dbReference type="ARBA" id="ARBA00023015"/>
    </source>
</evidence>
<sequence>MNSSGIHSSTANSITINSSHLNNEMMTDDSEPSSPDSSFDASDLMGGHGISADDITSQLAASGPIGMAAAAAINSGKRRRPHLFETNPAIRKRQQTRLLRKLKSCIEEYTTRVGQQAVVLCCTPSKNLNHQNTYKVFGSQPLEQVIKNAKSTIMQELDAALAEQAPDNNTDAGVYELPPLTLDGIPTPLDKMTQAQLRNFIPEMLKYSTCRSKPGWGKMECRPAWWPSDVPWANVRSDVRTEEQKKRVSWTDALRTIVKNCYKHHGREDLLNIFGEISSMSPSSYIGTMIQTINNPDGTVSIIQIDTGPNSVVTLPDGSQATVVHSMTAMPQENINQLTSDMSSQNTVVVETSHGDQNVGLQGGVEVTGTIGSGRFVLPSGETVQINTDPNTGIMTIPASIYQSLVNSSQANSIDLGNTQVILASSQGLSHTSVEQLQHQYQHQHMQQQSYQLQQQQQQMMEVAHQDSHNDLPVICVNNVKFENDAS</sequence>
<evidence type="ECO:0000256" key="4">
    <source>
        <dbReference type="ARBA" id="ARBA00023125"/>
    </source>
</evidence>
<dbReference type="OrthoDB" id="10031051at2759"/>